<feature type="compositionally biased region" description="Basic and acidic residues" evidence="1">
    <location>
        <begin position="160"/>
        <end position="172"/>
    </location>
</feature>
<feature type="region of interest" description="Disordered" evidence="1">
    <location>
        <begin position="122"/>
        <end position="221"/>
    </location>
</feature>
<gene>
    <name evidence="2" type="ORF">BDV98DRAFT_591594</name>
</gene>
<evidence type="ECO:0000256" key="1">
    <source>
        <dbReference type="SAM" id="MobiDB-lite"/>
    </source>
</evidence>
<evidence type="ECO:0000313" key="2">
    <source>
        <dbReference type="EMBL" id="TFL02761.1"/>
    </source>
</evidence>
<evidence type="ECO:0000313" key="3">
    <source>
        <dbReference type="Proteomes" id="UP000305067"/>
    </source>
</evidence>
<protein>
    <submittedName>
        <fullName evidence="2">Uncharacterized protein</fullName>
    </submittedName>
</protein>
<reference evidence="2 3" key="1">
    <citation type="journal article" date="2019" name="Nat. Ecol. Evol.">
        <title>Megaphylogeny resolves global patterns of mushroom evolution.</title>
        <authorList>
            <person name="Varga T."/>
            <person name="Krizsan K."/>
            <person name="Foldi C."/>
            <person name="Dima B."/>
            <person name="Sanchez-Garcia M."/>
            <person name="Sanchez-Ramirez S."/>
            <person name="Szollosi G.J."/>
            <person name="Szarkandi J.G."/>
            <person name="Papp V."/>
            <person name="Albert L."/>
            <person name="Andreopoulos W."/>
            <person name="Angelini C."/>
            <person name="Antonin V."/>
            <person name="Barry K.W."/>
            <person name="Bougher N.L."/>
            <person name="Buchanan P."/>
            <person name="Buyck B."/>
            <person name="Bense V."/>
            <person name="Catcheside P."/>
            <person name="Chovatia M."/>
            <person name="Cooper J."/>
            <person name="Damon W."/>
            <person name="Desjardin D."/>
            <person name="Finy P."/>
            <person name="Geml J."/>
            <person name="Haridas S."/>
            <person name="Hughes K."/>
            <person name="Justo A."/>
            <person name="Karasinski D."/>
            <person name="Kautmanova I."/>
            <person name="Kiss B."/>
            <person name="Kocsube S."/>
            <person name="Kotiranta H."/>
            <person name="LaButti K.M."/>
            <person name="Lechner B.E."/>
            <person name="Liimatainen K."/>
            <person name="Lipzen A."/>
            <person name="Lukacs Z."/>
            <person name="Mihaltcheva S."/>
            <person name="Morgado L.N."/>
            <person name="Niskanen T."/>
            <person name="Noordeloos M.E."/>
            <person name="Ohm R.A."/>
            <person name="Ortiz-Santana B."/>
            <person name="Ovrebo C."/>
            <person name="Racz N."/>
            <person name="Riley R."/>
            <person name="Savchenko A."/>
            <person name="Shiryaev A."/>
            <person name="Soop K."/>
            <person name="Spirin V."/>
            <person name="Szebenyi C."/>
            <person name="Tomsovsky M."/>
            <person name="Tulloss R.E."/>
            <person name="Uehling J."/>
            <person name="Grigoriev I.V."/>
            <person name="Vagvolgyi C."/>
            <person name="Papp T."/>
            <person name="Martin F.M."/>
            <person name="Miettinen O."/>
            <person name="Hibbett D.S."/>
            <person name="Nagy L.G."/>
        </authorList>
    </citation>
    <scope>NUCLEOTIDE SEQUENCE [LARGE SCALE GENOMIC DNA]</scope>
    <source>
        <strain evidence="2 3">CBS 309.79</strain>
    </source>
</reference>
<dbReference type="Proteomes" id="UP000305067">
    <property type="component" value="Unassembled WGS sequence"/>
</dbReference>
<feature type="compositionally biased region" description="Acidic residues" evidence="1">
    <location>
        <begin position="290"/>
        <end position="305"/>
    </location>
</feature>
<name>A0A5C3QQG1_9AGAR</name>
<dbReference type="EMBL" id="ML178821">
    <property type="protein sequence ID" value="TFL02761.1"/>
    <property type="molecule type" value="Genomic_DNA"/>
</dbReference>
<organism evidence="2 3">
    <name type="scientific">Pterulicium gracile</name>
    <dbReference type="NCBI Taxonomy" id="1884261"/>
    <lineage>
        <taxon>Eukaryota</taxon>
        <taxon>Fungi</taxon>
        <taxon>Dikarya</taxon>
        <taxon>Basidiomycota</taxon>
        <taxon>Agaricomycotina</taxon>
        <taxon>Agaricomycetes</taxon>
        <taxon>Agaricomycetidae</taxon>
        <taxon>Agaricales</taxon>
        <taxon>Pleurotineae</taxon>
        <taxon>Pterulaceae</taxon>
        <taxon>Pterulicium</taxon>
    </lineage>
</organism>
<feature type="compositionally biased region" description="Low complexity" evidence="1">
    <location>
        <begin position="312"/>
        <end position="345"/>
    </location>
</feature>
<keyword evidence="3" id="KW-1185">Reference proteome</keyword>
<sequence>MVFFVGDIRKDLREDSSEVTRYWHIFLQERHSSGKIDGVVLAALRQIWDNPEPCTECKKSGSTVSCELGTRTKCAPCEKARLRCTWSAIVYRETARLSLSLYGIEDDAFDRLESRWLRGAGVGTNPALLQPTNSVRRVPTITPQKRPKDTSTNKSKRRRVEPETAHIVKDAECMGVSESPDQSDESSCETDRDEFSQDQSLHTPSSTSRSKPDHGHQWTGRPWVLTPDAQALLCAPQWDEKLDSVAEAEAEKSTCAARPSHSEKGASGNDDHEGEDSSDTMTNTGLESRDLDDDDDEEEDFEIFDVEPLLASPSQSRQPSTTSSTPVPTHPTPCNSHSSSHASESQQKATDLLHEWMPNLDPLNANDSIVVSKDKLCRFIQTELDSRRINSSSAPDSSPQMMIDCTITSASIEKVIALIADARQVYADTG</sequence>
<accession>A0A5C3QQG1</accession>
<feature type="region of interest" description="Disordered" evidence="1">
    <location>
        <begin position="250"/>
        <end position="349"/>
    </location>
</feature>
<dbReference type="AlphaFoldDB" id="A0A5C3QQG1"/>
<feature type="compositionally biased region" description="Polar residues" evidence="1">
    <location>
        <begin position="197"/>
        <end position="209"/>
    </location>
</feature>
<proteinExistence type="predicted"/>